<evidence type="ECO:0000313" key="1">
    <source>
        <dbReference type="EMBL" id="CAI9293078.1"/>
    </source>
</evidence>
<sequence>MDTNINLSDQKHTNIHEKAIVKPFGVLNTESGKEEIGTTDIAIDLSNKGTNVNMDEGMLNHESSVTSIIDTSTALPPPSLPGPTYIPVLTISPTFDGIMQEPITTLFSSQSTENSQPKNETNDEDIMVSFADLQFNPREENIPDELIMSDTRRKNYVTGVEMEYLIKSQESCLQNLIEGIEKKQVERLAFHSRSYDYEIHKFCDAAKARHELFMEHVNETNGSLVVKVDEIKSLMS</sequence>
<gene>
    <name evidence="1" type="ORF">LSALG_LOCUS32110</name>
</gene>
<proteinExistence type="predicted"/>
<organism evidence="1 2">
    <name type="scientific">Lactuca saligna</name>
    <name type="common">Willowleaf lettuce</name>
    <dbReference type="NCBI Taxonomy" id="75948"/>
    <lineage>
        <taxon>Eukaryota</taxon>
        <taxon>Viridiplantae</taxon>
        <taxon>Streptophyta</taxon>
        <taxon>Embryophyta</taxon>
        <taxon>Tracheophyta</taxon>
        <taxon>Spermatophyta</taxon>
        <taxon>Magnoliopsida</taxon>
        <taxon>eudicotyledons</taxon>
        <taxon>Gunneridae</taxon>
        <taxon>Pentapetalae</taxon>
        <taxon>asterids</taxon>
        <taxon>campanulids</taxon>
        <taxon>Asterales</taxon>
        <taxon>Asteraceae</taxon>
        <taxon>Cichorioideae</taxon>
        <taxon>Cichorieae</taxon>
        <taxon>Lactucinae</taxon>
        <taxon>Lactuca</taxon>
    </lineage>
</organism>
<dbReference type="EMBL" id="OX465083">
    <property type="protein sequence ID" value="CAI9293078.1"/>
    <property type="molecule type" value="Genomic_DNA"/>
</dbReference>
<keyword evidence="2" id="KW-1185">Reference proteome</keyword>
<dbReference type="AlphaFoldDB" id="A0AA35ZI86"/>
<protein>
    <submittedName>
        <fullName evidence="1">Uncharacterized protein</fullName>
    </submittedName>
</protein>
<reference evidence="1" key="1">
    <citation type="submission" date="2023-04" db="EMBL/GenBank/DDBJ databases">
        <authorList>
            <person name="Vijverberg K."/>
            <person name="Xiong W."/>
            <person name="Schranz E."/>
        </authorList>
    </citation>
    <scope>NUCLEOTIDE SEQUENCE</scope>
</reference>
<accession>A0AA35ZI86</accession>
<name>A0AA35ZI86_LACSI</name>
<dbReference type="Proteomes" id="UP001177003">
    <property type="component" value="Chromosome 7"/>
</dbReference>
<evidence type="ECO:0000313" key="2">
    <source>
        <dbReference type="Proteomes" id="UP001177003"/>
    </source>
</evidence>